<keyword evidence="2" id="KW-1185">Reference proteome</keyword>
<gene>
    <name evidence="1" type="ORF">MVEN_01453800</name>
</gene>
<comment type="caution">
    <text evidence="1">The sequence shown here is derived from an EMBL/GenBank/DDBJ whole genome shotgun (WGS) entry which is preliminary data.</text>
</comment>
<name>A0A8H7CSV8_9AGAR</name>
<organism evidence="1 2">
    <name type="scientific">Mycena venus</name>
    <dbReference type="NCBI Taxonomy" id="2733690"/>
    <lineage>
        <taxon>Eukaryota</taxon>
        <taxon>Fungi</taxon>
        <taxon>Dikarya</taxon>
        <taxon>Basidiomycota</taxon>
        <taxon>Agaricomycotina</taxon>
        <taxon>Agaricomycetes</taxon>
        <taxon>Agaricomycetidae</taxon>
        <taxon>Agaricales</taxon>
        <taxon>Marasmiineae</taxon>
        <taxon>Mycenaceae</taxon>
        <taxon>Mycena</taxon>
    </lineage>
</organism>
<evidence type="ECO:0000313" key="1">
    <source>
        <dbReference type="EMBL" id="KAF7347007.1"/>
    </source>
</evidence>
<protein>
    <submittedName>
        <fullName evidence="1">Uncharacterized protein</fullName>
    </submittedName>
</protein>
<accession>A0A8H7CSV8</accession>
<sequence>MRDVHDPAIKAIEQACKDASLSYERHFHRHDNFGQLTFGASLGSGQVEPGELVNGVINAAILTSLLSNITFIRLAGFATGLFANWAPNLYDMYVQYMSVFYKKYTKLRRPFLNGIFSVCTFNLGLRTCALGHRDFLNLAFGWCAITALGEFDYKRGGHPILWDAKLILEFPPGCTILIPSAALYHSNIPIGMNETRYSFTQYTAGGLFRWVEQGFMTEGEYWAMLDAKGREEEKALGLERAEVGAGMFSTLKELKTTAAEGA</sequence>
<dbReference type="AlphaFoldDB" id="A0A8H7CSV8"/>
<dbReference type="OrthoDB" id="3202607at2759"/>
<evidence type="ECO:0000313" key="2">
    <source>
        <dbReference type="Proteomes" id="UP000620124"/>
    </source>
</evidence>
<dbReference type="Gene3D" id="3.60.130.30">
    <property type="match status" value="1"/>
</dbReference>
<dbReference type="EMBL" id="JACAZI010000012">
    <property type="protein sequence ID" value="KAF7347007.1"/>
    <property type="molecule type" value="Genomic_DNA"/>
</dbReference>
<dbReference type="Proteomes" id="UP000620124">
    <property type="component" value="Unassembled WGS sequence"/>
</dbReference>
<proteinExistence type="predicted"/>
<reference evidence="1" key="1">
    <citation type="submission" date="2020-05" db="EMBL/GenBank/DDBJ databases">
        <title>Mycena genomes resolve the evolution of fungal bioluminescence.</title>
        <authorList>
            <person name="Tsai I.J."/>
        </authorList>
    </citation>
    <scope>NUCLEOTIDE SEQUENCE</scope>
    <source>
        <strain evidence="1">CCC161011</strain>
    </source>
</reference>